<feature type="region of interest" description="Disordered" evidence="1">
    <location>
        <begin position="1"/>
        <end position="20"/>
    </location>
</feature>
<proteinExistence type="predicted"/>
<accession>A0A8H6SCL2</accession>
<dbReference type="AlphaFoldDB" id="A0A8H6SCL2"/>
<evidence type="ECO:0000313" key="3">
    <source>
        <dbReference type="Proteomes" id="UP000636479"/>
    </source>
</evidence>
<name>A0A8H6SCL2_9AGAR</name>
<dbReference type="OrthoDB" id="2989856at2759"/>
<dbReference type="RefSeq" id="XP_037216753.1">
    <property type="nucleotide sequence ID" value="XM_037367359.1"/>
</dbReference>
<gene>
    <name evidence="2" type="ORF">MIND_01078600</name>
</gene>
<comment type="caution">
    <text evidence="2">The sequence shown here is derived from an EMBL/GenBank/DDBJ whole genome shotgun (WGS) entry which is preliminary data.</text>
</comment>
<sequence length="169" mass="19841">MARPKTLHPATLPFDQPPPQLNQNDAWGRTPFYILAWRVWNSDLSIYPNEFVPVDKYFTKAWYTTRRKHGISQHTRQPYVLCSIRPDEESDILYFIAATNRHRFDLTPDSLDIRITKETLQDIYEPYERELGEQLTDPIWYRVGAFDDSPQYNREGGLNSSRSPSGSCR</sequence>
<dbReference type="Proteomes" id="UP000636479">
    <property type="component" value="Unassembled WGS sequence"/>
</dbReference>
<evidence type="ECO:0000313" key="2">
    <source>
        <dbReference type="EMBL" id="KAF7295390.1"/>
    </source>
</evidence>
<reference evidence="2" key="1">
    <citation type="submission" date="2020-05" db="EMBL/GenBank/DDBJ databases">
        <title>Mycena genomes resolve the evolution of fungal bioluminescence.</title>
        <authorList>
            <person name="Tsai I.J."/>
        </authorList>
    </citation>
    <scope>NUCLEOTIDE SEQUENCE</scope>
    <source>
        <strain evidence="2">171206Taipei</strain>
    </source>
</reference>
<dbReference type="EMBL" id="JACAZF010000009">
    <property type="protein sequence ID" value="KAF7295390.1"/>
    <property type="molecule type" value="Genomic_DNA"/>
</dbReference>
<protein>
    <submittedName>
        <fullName evidence="2">Uncharacterized protein</fullName>
    </submittedName>
</protein>
<evidence type="ECO:0000256" key="1">
    <source>
        <dbReference type="SAM" id="MobiDB-lite"/>
    </source>
</evidence>
<dbReference type="GeneID" id="59349875"/>
<keyword evidence="3" id="KW-1185">Reference proteome</keyword>
<organism evidence="2 3">
    <name type="scientific">Mycena indigotica</name>
    <dbReference type="NCBI Taxonomy" id="2126181"/>
    <lineage>
        <taxon>Eukaryota</taxon>
        <taxon>Fungi</taxon>
        <taxon>Dikarya</taxon>
        <taxon>Basidiomycota</taxon>
        <taxon>Agaricomycotina</taxon>
        <taxon>Agaricomycetes</taxon>
        <taxon>Agaricomycetidae</taxon>
        <taxon>Agaricales</taxon>
        <taxon>Marasmiineae</taxon>
        <taxon>Mycenaceae</taxon>
        <taxon>Mycena</taxon>
    </lineage>
</organism>